<sequence length="141" mass="16332">MMTILKEANWALEVQVNHEGVIENIFFAHPGLIHLAHISHHIALLDDKYKTNQYQIPLLHIISQTSTNQLFWVGFCFLTKEDDTSYLWAVECLQKHLSYDETKNHFEDTHRTFELSISIMLSSSCIRTKAFHSSSKLISKA</sequence>
<protein>
    <recommendedName>
        <fullName evidence="1">MULE transposase domain-containing protein</fullName>
    </recommendedName>
</protein>
<gene>
    <name evidence="2" type="ORF">PSTG_11463</name>
</gene>
<dbReference type="AlphaFoldDB" id="A0A0L0V7D9"/>
<organism evidence="2 3">
    <name type="scientific">Puccinia striiformis f. sp. tritici PST-78</name>
    <dbReference type="NCBI Taxonomy" id="1165861"/>
    <lineage>
        <taxon>Eukaryota</taxon>
        <taxon>Fungi</taxon>
        <taxon>Dikarya</taxon>
        <taxon>Basidiomycota</taxon>
        <taxon>Pucciniomycotina</taxon>
        <taxon>Pucciniomycetes</taxon>
        <taxon>Pucciniales</taxon>
        <taxon>Pucciniaceae</taxon>
        <taxon>Puccinia</taxon>
    </lineage>
</organism>
<accession>A0A0L0V7D9</accession>
<evidence type="ECO:0000313" key="2">
    <source>
        <dbReference type="EMBL" id="KNE95197.1"/>
    </source>
</evidence>
<dbReference type="InterPro" id="IPR018289">
    <property type="entry name" value="MULE_transposase_dom"/>
</dbReference>
<evidence type="ECO:0000259" key="1">
    <source>
        <dbReference type="Pfam" id="PF10551"/>
    </source>
</evidence>
<dbReference type="OrthoDB" id="3356549at2759"/>
<feature type="domain" description="MULE transposase" evidence="1">
    <location>
        <begin position="44"/>
        <end position="127"/>
    </location>
</feature>
<reference evidence="3" key="1">
    <citation type="submission" date="2014-03" db="EMBL/GenBank/DDBJ databases">
        <title>The Genome Sequence of Puccinia striiformis f. sp. tritici PST-78.</title>
        <authorList>
            <consortium name="The Broad Institute Genome Sequencing Platform"/>
            <person name="Cuomo C."/>
            <person name="Hulbert S."/>
            <person name="Chen X."/>
            <person name="Walker B."/>
            <person name="Young S.K."/>
            <person name="Zeng Q."/>
            <person name="Gargeya S."/>
            <person name="Fitzgerald M."/>
            <person name="Haas B."/>
            <person name="Abouelleil A."/>
            <person name="Alvarado L."/>
            <person name="Arachchi H.M."/>
            <person name="Berlin A.M."/>
            <person name="Chapman S.B."/>
            <person name="Goldberg J."/>
            <person name="Griggs A."/>
            <person name="Gujja S."/>
            <person name="Hansen M."/>
            <person name="Howarth C."/>
            <person name="Imamovic A."/>
            <person name="Larimer J."/>
            <person name="McCowan C."/>
            <person name="Montmayeur A."/>
            <person name="Murphy C."/>
            <person name="Neiman D."/>
            <person name="Pearson M."/>
            <person name="Priest M."/>
            <person name="Roberts A."/>
            <person name="Saif S."/>
            <person name="Shea T."/>
            <person name="Sisk P."/>
            <person name="Sykes S."/>
            <person name="Wortman J."/>
            <person name="Nusbaum C."/>
            <person name="Birren B."/>
        </authorList>
    </citation>
    <scope>NUCLEOTIDE SEQUENCE [LARGE SCALE GENOMIC DNA]</scope>
    <source>
        <strain evidence="3">race PST-78</strain>
    </source>
</reference>
<comment type="caution">
    <text evidence="2">The sequence shown here is derived from an EMBL/GenBank/DDBJ whole genome shotgun (WGS) entry which is preliminary data.</text>
</comment>
<proteinExistence type="predicted"/>
<keyword evidence="3" id="KW-1185">Reference proteome</keyword>
<evidence type="ECO:0000313" key="3">
    <source>
        <dbReference type="Proteomes" id="UP000054564"/>
    </source>
</evidence>
<name>A0A0L0V7D9_9BASI</name>
<dbReference type="EMBL" id="AJIL01000101">
    <property type="protein sequence ID" value="KNE95197.1"/>
    <property type="molecule type" value="Genomic_DNA"/>
</dbReference>
<dbReference type="Proteomes" id="UP000054564">
    <property type="component" value="Unassembled WGS sequence"/>
</dbReference>
<dbReference type="Pfam" id="PF10551">
    <property type="entry name" value="MULE"/>
    <property type="match status" value="1"/>
</dbReference>